<gene>
    <name evidence="2" type="ORF">Q3M24_12675</name>
</gene>
<feature type="domain" description="PIN" evidence="1">
    <location>
        <begin position="2"/>
        <end position="124"/>
    </location>
</feature>
<organism evidence="2">
    <name type="scientific">Candidatus Electrothrix aestuarii</name>
    <dbReference type="NCBI Taxonomy" id="3062594"/>
    <lineage>
        <taxon>Bacteria</taxon>
        <taxon>Pseudomonadati</taxon>
        <taxon>Thermodesulfobacteriota</taxon>
        <taxon>Desulfobulbia</taxon>
        <taxon>Desulfobulbales</taxon>
        <taxon>Desulfobulbaceae</taxon>
        <taxon>Candidatus Electrothrix</taxon>
    </lineage>
</organism>
<dbReference type="InterPro" id="IPR002716">
    <property type="entry name" value="PIN_dom"/>
</dbReference>
<name>A0AAU8LQJ0_9BACT</name>
<sequence>MILTDTGPLLALLDRRDAHHQRCLDFLRTLPPEPMRTTWPCFTEAMYLLGATGGYHYQSFLWKLVEEANLELHDLTDSEIKKMNALMRIYRDTPMDMADASLMAVAETMRLKQIFTIDNDFYIYRFADGSGPEVVP</sequence>
<dbReference type="EMBL" id="CP159373">
    <property type="protein sequence ID" value="XCN71169.1"/>
    <property type="molecule type" value="Genomic_DNA"/>
</dbReference>
<evidence type="ECO:0000313" key="2">
    <source>
        <dbReference type="EMBL" id="XCN71169.1"/>
    </source>
</evidence>
<dbReference type="Gene3D" id="3.40.50.1010">
    <property type="entry name" value="5'-nuclease"/>
    <property type="match status" value="1"/>
</dbReference>
<dbReference type="AlphaFoldDB" id="A0AAU8LQJ0"/>
<dbReference type="KEGG" id="eaj:Q3M24_12675"/>
<accession>A0AAU8LQJ0</accession>
<proteinExistence type="predicted"/>
<dbReference type="SUPFAM" id="SSF88723">
    <property type="entry name" value="PIN domain-like"/>
    <property type="match status" value="1"/>
</dbReference>
<protein>
    <submittedName>
        <fullName evidence="2">PIN domain-containing protein</fullName>
    </submittedName>
</protein>
<dbReference type="Pfam" id="PF01850">
    <property type="entry name" value="PIN"/>
    <property type="match status" value="1"/>
</dbReference>
<reference evidence="2" key="2">
    <citation type="submission" date="2024-06" db="EMBL/GenBank/DDBJ databases">
        <authorList>
            <person name="Plum-Jensen L.E."/>
            <person name="Schramm A."/>
            <person name="Marshall I.P.G."/>
        </authorList>
    </citation>
    <scope>NUCLEOTIDE SEQUENCE</scope>
    <source>
        <strain evidence="2">Rat1</strain>
    </source>
</reference>
<evidence type="ECO:0000259" key="1">
    <source>
        <dbReference type="Pfam" id="PF01850"/>
    </source>
</evidence>
<reference evidence="2" key="1">
    <citation type="journal article" date="2024" name="Syst. Appl. Microbiol.">
        <title>First single-strain enrichments of Electrothrix cable bacteria, description of E. aestuarii sp. nov. and E. rattekaaiensis sp. nov., and proposal of a cable bacteria taxonomy following the rules of the SeqCode.</title>
        <authorList>
            <person name="Plum-Jensen L.E."/>
            <person name="Schramm A."/>
            <person name="Marshall I.P.G."/>
        </authorList>
    </citation>
    <scope>NUCLEOTIDE SEQUENCE</scope>
    <source>
        <strain evidence="2">Rat1</strain>
    </source>
</reference>
<dbReference type="InterPro" id="IPR029060">
    <property type="entry name" value="PIN-like_dom_sf"/>
</dbReference>